<dbReference type="AlphaFoldDB" id="A0A327Z697"/>
<organism evidence="2 3">
    <name type="scientific">Actinoplanes lutulentus</name>
    <dbReference type="NCBI Taxonomy" id="1287878"/>
    <lineage>
        <taxon>Bacteria</taxon>
        <taxon>Bacillati</taxon>
        <taxon>Actinomycetota</taxon>
        <taxon>Actinomycetes</taxon>
        <taxon>Micromonosporales</taxon>
        <taxon>Micromonosporaceae</taxon>
        <taxon>Actinoplanes</taxon>
    </lineage>
</organism>
<name>A0A327Z697_9ACTN</name>
<dbReference type="EMBL" id="QLMJ01000020">
    <property type="protein sequence ID" value="RAK28347.1"/>
    <property type="molecule type" value="Genomic_DNA"/>
</dbReference>
<gene>
    <name evidence="2" type="ORF">B0I29_120115</name>
</gene>
<accession>A0A327Z697</accession>
<reference evidence="2 3" key="1">
    <citation type="submission" date="2018-06" db="EMBL/GenBank/DDBJ databases">
        <title>Genomic Encyclopedia of Type Strains, Phase III (KMG-III): the genomes of soil and plant-associated and newly described type strains.</title>
        <authorList>
            <person name="Whitman W."/>
        </authorList>
    </citation>
    <scope>NUCLEOTIDE SEQUENCE [LARGE SCALE GENOMIC DNA]</scope>
    <source>
        <strain evidence="2 3">CGMCC 4.7090</strain>
    </source>
</reference>
<dbReference type="Proteomes" id="UP000249341">
    <property type="component" value="Unassembled WGS sequence"/>
</dbReference>
<sequence>MAAMPKVKISTADLETFTAPAAGAGVPVADWLASVGRQQALIDAVTSAQPRSRILFVPVDAQTSAALDREAERTGTRDWVYAARLVRDVVCAPALDPDQLWADVVTDLSMMIASAQQRAYIERSRIETIVGDTVLLAVPDSFTRDVVESRLRPSLAESLSRLLGRSMQVAVRIDTVDPHPVRQPAPASAGKGSGSRDEVLREALEIIRGLEGRFGSTAA</sequence>
<evidence type="ECO:0000313" key="3">
    <source>
        <dbReference type="Proteomes" id="UP000249341"/>
    </source>
</evidence>
<dbReference type="InterPro" id="IPR038454">
    <property type="entry name" value="DnaA_N_sf"/>
</dbReference>
<proteinExistence type="predicted"/>
<feature type="region of interest" description="Disordered" evidence="1">
    <location>
        <begin position="176"/>
        <end position="196"/>
    </location>
</feature>
<comment type="caution">
    <text evidence="2">The sequence shown here is derived from an EMBL/GenBank/DDBJ whole genome shotgun (WGS) entry which is preliminary data.</text>
</comment>
<protein>
    <submittedName>
        <fullName evidence="2">Uncharacterized protein</fullName>
    </submittedName>
</protein>
<evidence type="ECO:0000313" key="2">
    <source>
        <dbReference type="EMBL" id="RAK28347.1"/>
    </source>
</evidence>
<evidence type="ECO:0000256" key="1">
    <source>
        <dbReference type="SAM" id="MobiDB-lite"/>
    </source>
</evidence>
<keyword evidence="3" id="KW-1185">Reference proteome</keyword>
<dbReference type="Gene3D" id="3.30.300.180">
    <property type="match status" value="1"/>
</dbReference>